<evidence type="ECO:0000256" key="1">
    <source>
        <dbReference type="SAM" id="SignalP"/>
    </source>
</evidence>
<evidence type="ECO:0000313" key="4">
    <source>
        <dbReference type="Proteomes" id="UP000030764"/>
    </source>
</evidence>
<proteinExistence type="predicted"/>
<keyword evidence="1" id="KW-0732">Signal</keyword>
<organism evidence="2 4">
    <name type="scientific">Trichuris suis</name>
    <name type="common">pig whipworm</name>
    <dbReference type="NCBI Taxonomy" id="68888"/>
    <lineage>
        <taxon>Eukaryota</taxon>
        <taxon>Metazoa</taxon>
        <taxon>Ecdysozoa</taxon>
        <taxon>Nematoda</taxon>
        <taxon>Enoplea</taxon>
        <taxon>Dorylaimia</taxon>
        <taxon>Trichinellida</taxon>
        <taxon>Trichuridae</taxon>
        <taxon>Trichuris</taxon>
    </lineage>
</organism>
<dbReference type="EMBL" id="KL367483">
    <property type="protein sequence ID" value="KFD71195.1"/>
    <property type="molecule type" value="Genomic_DNA"/>
</dbReference>
<feature type="chain" id="PRO_5009036373" evidence="1">
    <location>
        <begin position="23"/>
        <end position="142"/>
    </location>
</feature>
<accession>A0A085MAD6</accession>
<name>A0A085MAD6_9BILA</name>
<reference evidence="2 4" key="1">
    <citation type="journal article" date="2014" name="Nat. Genet.">
        <title>Genome and transcriptome of the porcine whipworm Trichuris suis.</title>
        <authorList>
            <person name="Jex A.R."/>
            <person name="Nejsum P."/>
            <person name="Schwarz E.M."/>
            <person name="Hu L."/>
            <person name="Young N.D."/>
            <person name="Hall R.S."/>
            <person name="Korhonen P.K."/>
            <person name="Liao S."/>
            <person name="Thamsborg S."/>
            <person name="Xia J."/>
            <person name="Xu P."/>
            <person name="Wang S."/>
            <person name="Scheerlinck J.P."/>
            <person name="Hofmann A."/>
            <person name="Sternberg P.W."/>
            <person name="Wang J."/>
            <person name="Gasser R.B."/>
        </authorList>
    </citation>
    <scope>NUCLEOTIDE SEQUENCE [LARGE SCALE GENOMIC DNA]</scope>
    <source>
        <strain evidence="3">DCEP-RM93F</strain>
        <strain evidence="2">DCEP-RM93M</strain>
    </source>
</reference>
<gene>
    <name evidence="2" type="ORF">M513_04959</name>
    <name evidence="3" type="ORF">M514_04959</name>
</gene>
<feature type="signal peptide" evidence="1">
    <location>
        <begin position="1"/>
        <end position="22"/>
    </location>
</feature>
<dbReference type="AlphaFoldDB" id="A0A085MAD6"/>
<dbReference type="Proteomes" id="UP000030764">
    <property type="component" value="Unassembled WGS sequence"/>
</dbReference>
<dbReference type="EMBL" id="KL363210">
    <property type="protein sequence ID" value="KFD54182.1"/>
    <property type="molecule type" value="Genomic_DNA"/>
</dbReference>
<sequence>MRRSSVHQIIFHLIFTVLTIDSRLFPKEYSDTLNRGINAIPGGIQPIGKEIYLPKNPCQALAYVADMQIRWAKTAKIKPASLRNEYLRTLRIIRRDAKRAGRHDEFQQCMYLLQLYLSPTRRRHYRLPSESSALRKFQDTRD</sequence>
<dbReference type="Proteomes" id="UP000030758">
    <property type="component" value="Unassembled WGS sequence"/>
</dbReference>
<keyword evidence="4" id="KW-1185">Reference proteome</keyword>
<protein>
    <submittedName>
        <fullName evidence="2">Uncharacterized protein</fullName>
    </submittedName>
</protein>
<dbReference type="OrthoDB" id="5917082at2759"/>
<evidence type="ECO:0000313" key="2">
    <source>
        <dbReference type="EMBL" id="KFD54182.1"/>
    </source>
</evidence>
<evidence type="ECO:0000313" key="3">
    <source>
        <dbReference type="EMBL" id="KFD71195.1"/>
    </source>
</evidence>